<dbReference type="InterPro" id="IPR045306">
    <property type="entry name" value="SDH-like"/>
</dbReference>
<dbReference type="Proteomes" id="UP000192343">
    <property type="component" value="Unassembled WGS sequence"/>
</dbReference>
<evidence type="ECO:0000313" key="8">
    <source>
        <dbReference type="EMBL" id="ORC36542.1"/>
    </source>
</evidence>
<dbReference type="PANTHER" id="PTHR43161:SF9">
    <property type="entry name" value="SORBITOL DEHYDROGENASE"/>
    <property type="match status" value="1"/>
</dbReference>
<dbReference type="Pfam" id="PF08240">
    <property type="entry name" value="ADH_N"/>
    <property type="match status" value="1"/>
</dbReference>
<evidence type="ECO:0000313" key="9">
    <source>
        <dbReference type="Proteomes" id="UP000192343"/>
    </source>
</evidence>
<comment type="caution">
    <text evidence="8">The sequence shown here is derived from an EMBL/GenBank/DDBJ whole genome shotgun (WGS) entry which is preliminary data.</text>
</comment>
<comment type="similarity">
    <text evidence="2 6">Belongs to the zinc-containing alcohol dehydrogenase family.</text>
</comment>
<keyword evidence="3 6" id="KW-0479">Metal-binding</keyword>
<dbReference type="SUPFAM" id="SSF51735">
    <property type="entry name" value="NAD(P)-binding Rossmann-fold domains"/>
    <property type="match status" value="1"/>
</dbReference>
<proteinExistence type="inferred from homology"/>
<accession>A0A1Y1S015</accession>
<dbReference type="Gene3D" id="3.40.50.720">
    <property type="entry name" value="NAD(P)-binding Rossmann-like Domain"/>
    <property type="match status" value="1"/>
</dbReference>
<evidence type="ECO:0000256" key="6">
    <source>
        <dbReference type="RuleBase" id="RU361277"/>
    </source>
</evidence>
<feature type="domain" description="Enoyl reductase (ER)" evidence="7">
    <location>
        <begin position="8"/>
        <end position="340"/>
    </location>
</feature>
<reference evidence="8 9" key="1">
    <citation type="submission" date="2017-03" db="EMBL/GenBank/DDBJ databases">
        <title>Draft Genome sequence of Marispirochaeta sp. strain JC444.</title>
        <authorList>
            <person name="Shivani Y."/>
            <person name="Subhash Y."/>
            <person name="Sasikala C."/>
            <person name="Ramana C."/>
        </authorList>
    </citation>
    <scope>NUCLEOTIDE SEQUENCE [LARGE SCALE GENOMIC DNA]</scope>
    <source>
        <strain evidence="8 9">JC444</strain>
    </source>
</reference>
<keyword evidence="9" id="KW-1185">Reference proteome</keyword>
<dbReference type="PROSITE" id="PS00059">
    <property type="entry name" value="ADH_ZINC"/>
    <property type="match status" value="1"/>
</dbReference>
<dbReference type="EMBL" id="MWQY01000005">
    <property type="protein sequence ID" value="ORC36542.1"/>
    <property type="molecule type" value="Genomic_DNA"/>
</dbReference>
<dbReference type="GO" id="GO:0016616">
    <property type="term" value="F:oxidoreductase activity, acting on the CH-OH group of donors, NAD or NADP as acceptor"/>
    <property type="evidence" value="ECO:0007669"/>
    <property type="project" value="InterPro"/>
</dbReference>
<dbReference type="InterPro" id="IPR013154">
    <property type="entry name" value="ADH-like_N"/>
</dbReference>
<dbReference type="SMART" id="SM00829">
    <property type="entry name" value="PKS_ER"/>
    <property type="match status" value="1"/>
</dbReference>
<evidence type="ECO:0000256" key="1">
    <source>
        <dbReference type="ARBA" id="ARBA00001947"/>
    </source>
</evidence>
<dbReference type="STRING" id="1963862.B4O97_05575"/>
<dbReference type="Gene3D" id="3.90.180.10">
    <property type="entry name" value="Medium-chain alcohol dehydrogenases, catalytic domain"/>
    <property type="match status" value="1"/>
</dbReference>
<evidence type="ECO:0000256" key="2">
    <source>
        <dbReference type="ARBA" id="ARBA00008072"/>
    </source>
</evidence>
<organism evidence="8 9">
    <name type="scientific">Marispirochaeta aestuarii</name>
    <dbReference type="NCBI Taxonomy" id="1963862"/>
    <lineage>
        <taxon>Bacteria</taxon>
        <taxon>Pseudomonadati</taxon>
        <taxon>Spirochaetota</taxon>
        <taxon>Spirochaetia</taxon>
        <taxon>Spirochaetales</taxon>
        <taxon>Spirochaetaceae</taxon>
        <taxon>Marispirochaeta</taxon>
    </lineage>
</organism>
<dbReference type="OrthoDB" id="9791234at2"/>
<dbReference type="Pfam" id="PF00107">
    <property type="entry name" value="ADH_zinc_N"/>
    <property type="match status" value="1"/>
</dbReference>
<dbReference type="InterPro" id="IPR036291">
    <property type="entry name" value="NAD(P)-bd_dom_sf"/>
</dbReference>
<evidence type="ECO:0000256" key="5">
    <source>
        <dbReference type="ARBA" id="ARBA00023002"/>
    </source>
</evidence>
<dbReference type="GO" id="GO:0008270">
    <property type="term" value="F:zinc ion binding"/>
    <property type="evidence" value="ECO:0007669"/>
    <property type="project" value="InterPro"/>
</dbReference>
<protein>
    <recommendedName>
        <fullName evidence="7">Enoyl reductase (ER) domain-containing protein</fullName>
    </recommendedName>
</protein>
<dbReference type="PANTHER" id="PTHR43161">
    <property type="entry name" value="SORBITOL DEHYDROGENASE"/>
    <property type="match status" value="1"/>
</dbReference>
<dbReference type="InterPro" id="IPR013149">
    <property type="entry name" value="ADH-like_C"/>
</dbReference>
<keyword evidence="5" id="KW-0560">Oxidoreductase</keyword>
<dbReference type="InterPro" id="IPR002328">
    <property type="entry name" value="ADH_Zn_CS"/>
</dbReference>
<evidence type="ECO:0000256" key="4">
    <source>
        <dbReference type="ARBA" id="ARBA00022833"/>
    </source>
</evidence>
<dbReference type="InterPro" id="IPR011032">
    <property type="entry name" value="GroES-like_sf"/>
</dbReference>
<dbReference type="InterPro" id="IPR020843">
    <property type="entry name" value="ER"/>
</dbReference>
<dbReference type="RefSeq" id="WP_083049055.1">
    <property type="nucleotide sequence ID" value="NZ_MWQY01000005.1"/>
</dbReference>
<keyword evidence="4 6" id="KW-0862">Zinc</keyword>
<evidence type="ECO:0000259" key="7">
    <source>
        <dbReference type="SMART" id="SM00829"/>
    </source>
</evidence>
<sequence length="343" mass="36725">MDAYVLHGPGDLRREQRQERKPAADEVLIDVKRVGICGSDIHYYQHFKIGQFIPRAPLVLGHEFAGLVVEVGPDVKNIKVGDRVTAEPSIECGKCRYCRAGRYNLCTNLRFLGTAATVPHIDGGFAEKVLVPESHCYILDDSLDYGAGAMIEPLAVGANGVMRAGTVAGYRVLIVGGGTIGQMVLGVASALGATDITLADPAEYPREFALSHGASAAIDPTEKGIGEKLFAQGGFDVVFEASGAPAGLSFAYQTAARGGRIVQIGTQPDSVALPVNLVMSRELTVFGSMRYAHVYPMVLDLIRSGKIAVNDLISAVYPYDKMQEAMDRAISKDKVVKVQVERA</sequence>
<evidence type="ECO:0000256" key="3">
    <source>
        <dbReference type="ARBA" id="ARBA00022723"/>
    </source>
</evidence>
<name>A0A1Y1S015_9SPIO</name>
<gene>
    <name evidence="8" type="ORF">B4O97_05575</name>
</gene>
<comment type="cofactor">
    <cofactor evidence="1 6">
        <name>Zn(2+)</name>
        <dbReference type="ChEBI" id="CHEBI:29105"/>
    </cofactor>
</comment>
<dbReference type="AlphaFoldDB" id="A0A1Y1S015"/>
<dbReference type="SUPFAM" id="SSF50129">
    <property type="entry name" value="GroES-like"/>
    <property type="match status" value="1"/>
</dbReference>
<dbReference type="CDD" id="cd05285">
    <property type="entry name" value="sorbitol_DH"/>
    <property type="match status" value="1"/>
</dbReference>